<dbReference type="EMBL" id="BAABIZ010000004">
    <property type="protein sequence ID" value="GAA5105688.1"/>
    <property type="molecule type" value="Genomic_DNA"/>
</dbReference>
<keyword evidence="3" id="KW-1185">Reference proteome</keyword>
<evidence type="ECO:0000313" key="3">
    <source>
        <dbReference type="Proteomes" id="UP001500864"/>
    </source>
</evidence>
<dbReference type="Pfam" id="PF13156">
    <property type="entry name" value="Mrr_cat_2"/>
    <property type="match status" value="1"/>
</dbReference>
<gene>
    <name evidence="2" type="ORF">GCM10023261_05300</name>
</gene>
<evidence type="ECO:0000259" key="1">
    <source>
        <dbReference type="Pfam" id="PF13156"/>
    </source>
</evidence>
<evidence type="ECO:0000313" key="2">
    <source>
        <dbReference type="EMBL" id="GAA5105688.1"/>
    </source>
</evidence>
<name>A0ABP9N0B1_9HYPH</name>
<feature type="domain" description="Mrr-like" evidence="1">
    <location>
        <begin position="6"/>
        <end position="105"/>
    </location>
</feature>
<dbReference type="Proteomes" id="UP001500864">
    <property type="component" value="Unassembled WGS sequence"/>
</dbReference>
<reference evidence="3" key="1">
    <citation type="journal article" date="2019" name="Int. J. Syst. Evol. Microbiol.">
        <title>The Global Catalogue of Microorganisms (GCM) 10K type strain sequencing project: providing services to taxonomists for standard genome sequencing and annotation.</title>
        <authorList>
            <consortium name="The Broad Institute Genomics Platform"/>
            <consortium name="The Broad Institute Genome Sequencing Center for Infectious Disease"/>
            <person name="Wu L."/>
            <person name="Ma J."/>
        </authorList>
    </citation>
    <scope>NUCLEOTIDE SEQUENCE [LARGE SCALE GENOMIC DNA]</scope>
    <source>
        <strain evidence="3">JCM 17712</strain>
    </source>
</reference>
<dbReference type="SUPFAM" id="SSF52980">
    <property type="entry name" value="Restriction endonuclease-like"/>
    <property type="match status" value="1"/>
</dbReference>
<dbReference type="InterPro" id="IPR011335">
    <property type="entry name" value="Restrct_endonuc-II-like"/>
</dbReference>
<dbReference type="InterPro" id="IPR039442">
    <property type="entry name" value="Mrr-like_dom"/>
</dbReference>
<protein>
    <recommendedName>
        <fullName evidence="1">Mrr-like domain-containing protein</fullName>
    </recommendedName>
</protein>
<organism evidence="2 3">
    <name type="scientific">Bartonella jaculi</name>
    <dbReference type="NCBI Taxonomy" id="686226"/>
    <lineage>
        <taxon>Bacteria</taxon>
        <taxon>Pseudomonadati</taxon>
        <taxon>Pseudomonadota</taxon>
        <taxon>Alphaproteobacteria</taxon>
        <taxon>Hyphomicrobiales</taxon>
        <taxon>Bartonellaceae</taxon>
        <taxon>Bartonella</taxon>
    </lineage>
</organism>
<accession>A0ABP9N0B1</accession>
<comment type="caution">
    <text evidence="2">The sequence shown here is derived from an EMBL/GenBank/DDBJ whole genome shotgun (WGS) entry which is preliminary data.</text>
</comment>
<proteinExistence type="predicted"/>
<sequence length="105" mass="12070">MLLIKSYDERAQEHGKDGRDISIDLVAKIRDEGGYAAIQCKCYEASHCIKKEDIDSFIAASGKKIFTRRILVDSTETEWSDNVSHTCKRQEIFIQRINLFDLKNS</sequence>